<feature type="domain" description="Cyclic nucleotide-binding" evidence="1">
    <location>
        <begin position="31"/>
        <end position="119"/>
    </location>
</feature>
<comment type="caution">
    <text evidence="2">The sequence shown here is derived from an EMBL/GenBank/DDBJ whole genome shotgun (WGS) entry which is preliminary data.</text>
</comment>
<dbReference type="SUPFAM" id="SSF51206">
    <property type="entry name" value="cAMP-binding domain-like"/>
    <property type="match status" value="1"/>
</dbReference>
<gene>
    <name evidence="2" type="ORF">F0361_10175</name>
</gene>
<evidence type="ECO:0000313" key="3">
    <source>
        <dbReference type="Proteomes" id="UP000323188"/>
    </source>
</evidence>
<evidence type="ECO:0000313" key="2">
    <source>
        <dbReference type="EMBL" id="KAA2219928.1"/>
    </source>
</evidence>
<protein>
    <submittedName>
        <fullName evidence="2">Crp/Fnr family transcriptional regulator</fullName>
    </submittedName>
</protein>
<organism evidence="2 3">
    <name type="scientific">Maribacter flavus</name>
    <dbReference type="NCBI Taxonomy" id="1658664"/>
    <lineage>
        <taxon>Bacteria</taxon>
        <taxon>Pseudomonadati</taxon>
        <taxon>Bacteroidota</taxon>
        <taxon>Flavobacteriia</taxon>
        <taxon>Flavobacteriales</taxon>
        <taxon>Flavobacteriaceae</taxon>
        <taxon>Maribacter</taxon>
    </lineage>
</organism>
<dbReference type="Pfam" id="PF00027">
    <property type="entry name" value="cNMP_binding"/>
    <property type="match status" value="1"/>
</dbReference>
<dbReference type="InterPro" id="IPR014710">
    <property type="entry name" value="RmlC-like_jellyroll"/>
</dbReference>
<sequence length="200" mass="23793">MSASSPAEKNLYIIIFLNSIYPMGNELRSFLSDKIKSCQFRKNEFVVRTGEKCERLYLLKEGMVRGFFNSGGEEITTWVDSENEVFTSITGFFGNKPAMENIQCIEDTYCDYLEYKDYRYCLRRFPEMNHISRMMLEEYYRLSEHRVLLARIPSAKNRLDYFMEHSKKDYAKRIPKKYLASFLAMRPETLSRLLKKYSDN</sequence>
<dbReference type="CDD" id="cd00038">
    <property type="entry name" value="CAP_ED"/>
    <property type="match status" value="1"/>
</dbReference>
<dbReference type="AlphaFoldDB" id="A0A5B2U0P2"/>
<dbReference type="Gene3D" id="2.60.120.10">
    <property type="entry name" value="Jelly Rolls"/>
    <property type="match status" value="1"/>
</dbReference>
<dbReference type="InterPro" id="IPR018490">
    <property type="entry name" value="cNMP-bd_dom_sf"/>
</dbReference>
<name>A0A5B2U0P2_9FLAO</name>
<dbReference type="InterPro" id="IPR018488">
    <property type="entry name" value="cNMP-bd_CS"/>
</dbReference>
<dbReference type="InterPro" id="IPR000595">
    <property type="entry name" value="cNMP-bd_dom"/>
</dbReference>
<dbReference type="PROSITE" id="PS00888">
    <property type="entry name" value="CNMP_BINDING_1"/>
    <property type="match status" value="1"/>
</dbReference>
<proteinExistence type="predicted"/>
<dbReference type="Proteomes" id="UP000323188">
    <property type="component" value="Unassembled WGS sequence"/>
</dbReference>
<accession>A0A5B2U0P2</accession>
<dbReference type="PROSITE" id="PS50042">
    <property type="entry name" value="CNMP_BINDING_3"/>
    <property type="match status" value="1"/>
</dbReference>
<dbReference type="EMBL" id="VUOE01000001">
    <property type="protein sequence ID" value="KAA2219928.1"/>
    <property type="molecule type" value="Genomic_DNA"/>
</dbReference>
<reference evidence="2 3" key="1">
    <citation type="submission" date="2019-09" db="EMBL/GenBank/DDBJ databases">
        <authorList>
            <person name="Khan S.A."/>
            <person name="Jeon C.O."/>
            <person name="Chun B.H."/>
            <person name="Jeong S.E."/>
        </authorList>
    </citation>
    <scope>NUCLEOTIDE SEQUENCE [LARGE SCALE GENOMIC DNA]</scope>
    <source>
        <strain evidence="2 3">KCTC 42508</strain>
    </source>
</reference>
<evidence type="ECO:0000259" key="1">
    <source>
        <dbReference type="PROSITE" id="PS50042"/>
    </source>
</evidence>